<dbReference type="Proteomes" id="UP000660262">
    <property type="component" value="Unassembled WGS sequence"/>
</dbReference>
<comment type="caution">
    <text evidence="4">The sequence shown here is derived from an EMBL/GenBank/DDBJ whole genome shotgun (WGS) entry which is preliminary data.</text>
</comment>
<evidence type="ECO:0000256" key="2">
    <source>
        <dbReference type="SAM" id="MobiDB-lite"/>
    </source>
</evidence>
<organism evidence="4 5">
    <name type="scientific">Pycnococcus provasolii</name>
    <dbReference type="NCBI Taxonomy" id="41880"/>
    <lineage>
        <taxon>Eukaryota</taxon>
        <taxon>Viridiplantae</taxon>
        <taxon>Chlorophyta</taxon>
        <taxon>Pseudoscourfieldiophyceae</taxon>
        <taxon>Pseudoscourfieldiales</taxon>
        <taxon>Pycnococcaceae</taxon>
        <taxon>Pycnococcus</taxon>
    </lineage>
</organism>
<evidence type="ECO:0000259" key="3">
    <source>
        <dbReference type="Pfam" id="PF00472"/>
    </source>
</evidence>
<dbReference type="InterPro" id="IPR045853">
    <property type="entry name" value="Pep_chain_release_fac_I_sf"/>
</dbReference>
<reference evidence="4" key="1">
    <citation type="submission" date="2020-10" db="EMBL/GenBank/DDBJ databases">
        <title>Unveiling of a novel bifunctional photoreceptor, Dualchrome1, isolated from a cosmopolitan green alga.</title>
        <authorList>
            <person name="Suzuki S."/>
            <person name="Kawachi M."/>
        </authorList>
    </citation>
    <scope>NUCLEOTIDE SEQUENCE</scope>
    <source>
        <strain evidence="4">NIES 2893</strain>
    </source>
</reference>
<gene>
    <name evidence="4" type="ORF">PPROV_000376700</name>
</gene>
<dbReference type="Gene3D" id="3.30.160.20">
    <property type="match status" value="1"/>
</dbReference>
<dbReference type="Pfam" id="PF00472">
    <property type="entry name" value="RF-1"/>
    <property type="match status" value="1"/>
</dbReference>
<comment type="similarity">
    <text evidence="1">Belongs to the prokaryotic/mitochondrial release factor family.</text>
</comment>
<protein>
    <recommendedName>
        <fullName evidence="3">Prokaryotic-type class I peptide chain release factors domain-containing protein</fullName>
    </recommendedName>
</protein>
<name>A0A830HDA0_9CHLO</name>
<dbReference type="OrthoDB" id="2019491at2759"/>
<proteinExistence type="inferred from homology"/>
<dbReference type="PANTHER" id="PTHR43804:SF6">
    <property type="entry name" value="CLASS I PEPTIDE CHAIN RELEASE FACTOR"/>
    <property type="match status" value="1"/>
</dbReference>
<keyword evidence="5" id="KW-1185">Reference proteome</keyword>
<dbReference type="AlphaFoldDB" id="A0A830HDA0"/>
<feature type="region of interest" description="Disordered" evidence="2">
    <location>
        <begin position="108"/>
        <end position="132"/>
    </location>
</feature>
<dbReference type="InterPro" id="IPR050057">
    <property type="entry name" value="Prokaryotic/Mito_RF"/>
</dbReference>
<dbReference type="GO" id="GO:0009507">
    <property type="term" value="C:chloroplast"/>
    <property type="evidence" value="ECO:0007669"/>
    <property type="project" value="TreeGrafter"/>
</dbReference>
<feature type="domain" description="Prokaryotic-type class I peptide chain release factors" evidence="3">
    <location>
        <begin position="45"/>
        <end position="107"/>
    </location>
</feature>
<evidence type="ECO:0000313" key="4">
    <source>
        <dbReference type="EMBL" id="GHP05015.1"/>
    </source>
</evidence>
<evidence type="ECO:0000256" key="1">
    <source>
        <dbReference type="ARBA" id="ARBA00010835"/>
    </source>
</evidence>
<dbReference type="PANTHER" id="PTHR43804">
    <property type="entry name" value="LD18447P"/>
    <property type="match status" value="1"/>
</dbReference>
<dbReference type="GO" id="GO:0003747">
    <property type="term" value="F:translation release factor activity"/>
    <property type="evidence" value="ECO:0007669"/>
    <property type="project" value="InterPro"/>
</dbReference>
<evidence type="ECO:0000313" key="5">
    <source>
        <dbReference type="Proteomes" id="UP000660262"/>
    </source>
</evidence>
<sequence>MSLLLFYHDPIARASASASAASTSSTSSVVDAAKRALKMNDAELQKECKVETMRGSGPGGQHRNKTESCVRYTHLKTGATGAAGEERSQALNRARALRRLRTNLSLLGASATAETEGPSSSSSSSEAPTTPPAELAKWLRLPGAPKGDQIGRKSRDYPVAVSQLLDVLVSHDFALSDASSSLGMSTGALSKAITSDRDLLSRVNQERQKRGIRGLKVK</sequence>
<dbReference type="SUPFAM" id="SSF75620">
    <property type="entry name" value="Release factor"/>
    <property type="match status" value="1"/>
</dbReference>
<dbReference type="InterPro" id="IPR000352">
    <property type="entry name" value="Pep_chain_release_fac_I"/>
</dbReference>
<dbReference type="EMBL" id="BNJQ01000009">
    <property type="protein sequence ID" value="GHP05015.1"/>
    <property type="molecule type" value="Genomic_DNA"/>
</dbReference>
<accession>A0A830HDA0</accession>